<dbReference type="AlphaFoldDB" id="A0AA90TBH4"/>
<proteinExistence type="predicted"/>
<feature type="transmembrane region" description="Helical" evidence="5">
    <location>
        <begin position="35"/>
        <end position="54"/>
    </location>
</feature>
<dbReference type="EMBL" id="JAUYZK010000003">
    <property type="protein sequence ID" value="MDP2538791.1"/>
    <property type="molecule type" value="Genomic_DNA"/>
</dbReference>
<dbReference type="EMBL" id="JAUPEV010000005">
    <property type="protein sequence ID" value="MDO7253083.1"/>
    <property type="molecule type" value="Genomic_DNA"/>
</dbReference>
<evidence type="ECO:0000256" key="5">
    <source>
        <dbReference type="SAM" id="Phobius"/>
    </source>
</evidence>
<reference evidence="6" key="2">
    <citation type="submission" date="2023-07" db="EMBL/GenBank/DDBJ databases">
        <authorList>
            <person name="Aydin F."/>
            <person name="Tarhane S."/>
            <person name="Saticioglu I.B."/>
            <person name="Karakaya E."/>
            <person name="Abay S."/>
            <person name="Guran O."/>
            <person name="Bozkurt E."/>
            <person name="Uzum N."/>
            <person name="Olgun K."/>
            <person name="Jablonski D."/>
        </authorList>
    </citation>
    <scope>NUCLEOTIDE SEQUENCE</scope>
    <source>
        <strain evidence="6">Faydin-H75</strain>
    </source>
</reference>
<comment type="caution">
    <text evidence="7">The sequence shown here is derived from an EMBL/GenBank/DDBJ whole genome shotgun (WGS) entry which is preliminary data.</text>
</comment>
<evidence type="ECO:0000313" key="8">
    <source>
        <dbReference type="Proteomes" id="UP001177258"/>
    </source>
</evidence>
<keyword evidence="9" id="KW-1185">Reference proteome</keyword>
<evidence type="ECO:0000256" key="3">
    <source>
        <dbReference type="ARBA" id="ARBA00022989"/>
    </source>
</evidence>
<reference evidence="6 8" key="3">
    <citation type="journal article" date="2024" name="Syst. Appl. Microbiol.">
        <title>Helicobacter cappadocius sp. nov., from lizards: The first psychrotrophic Helicobacter species.</title>
        <authorList>
            <person name="Aydin F."/>
            <person name="Tarhane S."/>
            <person name="Karakaya E."/>
            <person name="Abay S."/>
            <person name="Kayman T."/>
            <person name="Guran O."/>
            <person name="Bozkurt E."/>
            <person name="Uzum N."/>
            <person name="Avci A."/>
            <person name="Olgun K."/>
            <person name="Jablonski D."/>
            <person name="Guran C."/>
            <person name="Burcin Saticioglu I."/>
        </authorList>
    </citation>
    <scope>NUCLEOTIDE SEQUENCE [LARGE SCALE GENOMIC DNA]</scope>
    <source>
        <strain evidence="6">Faydin-H75</strain>
        <strain evidence="8">faydin-H76</strain>
    </source>
</reference>
<dbReference type="Proteomes" id="UP001177258">
    <property type="component" value="Unassembled WGS sequence"/>
</dbReference>
<evidence type="ECO:0000256" key="1">
    <source>
        <dbReference type="ARBA" id="ARBA00004141"/>
    </source>
</evidence>
<keyword evidence="4 5" id="KW-0472">Membrane</keyword>
<evidence type="ECO:0000313" key="6">
    <source>
        <dbReference type="EMBL" id="MDO7253083.1"/>
    </source>
</evidence>
<name>A0AA90TBH4_9HELI</name>
<dbReference type="Proteomes" id="UP001240777">
    <property type="component" value="Unassembled WGS sequence"/>
</dbReference>
<reference evidence="7 9" key="1">
    <citation type="submission" date="2023-07" db="EMBL/GenBank/DDBJ databases">
        <title>Unpublished Manusciprt.</title>
        <authorList>
            <person name="Aydin F."/>
            <person name="Tarhane S."/>
            <person name="Saticioglu I.B."/>
            <person name="Karakaya E."/>
            <person name="Abay S."/>
            <person name="Guran O."/>
            <person name="Bozkurt E."/>
            <person name="Uzum N."/>
            <person name="Olgun K."/>
            <person name="Jablonski D."/>
        </authorList>
    </citation>
    <scope>NUCLEOTIDE SEQUENCE</scope>
    <source>
        <strain evidence="9">faydin-H75</strain>
        <strain evidence="7">Faydin-H76</strain>
    </source>
</reference>
<sequence>MPGSNTTFYEYLMGLFTEITDQFAGKIGVQIVNELHMLGILNILMVLLIWIWAIKRIREKDMFEHKNIISLILFVCYIGFVNWVLSPTGSNDFSTYFDGFINFPADTLNQVIIAGIKNIRNSNISTQDGISTIIQQIFNLTLDTAKQTVKISLWNLSIKIIFDLVLFFFMIIVELTFIIIMCLVIISTTIQLKLWEALAIFFIPLMFFPQTRGMLGAYIRILISLTLYKPFLLLIGAFYVAIIEAERKMMIDKVFIEGDLMMMIIMGAICIVLIKSIQSIIDGILQTQSGFSGVSNITNMASKGASALGSMAGGAMAGGIVGMMKQAYSKSGGGAKGLGMAALSALSGGASTAVPQAMKSVAKGIAKGVSFGASKLSKGGK</sequence>
<feature type="transmembrane region" description="Helical" evidence="5">
    <location>
        <begin position="254"/>
        <end position="274"/>
    </location>
</feature>
<organism evidence="7 8">
    <name type="scientific">Helicobacter cappadocius</name>
    <dbReference type="NCBI Taxonomy" id="3063998"/>
    <lineage>
        <taxon>Bacteria</taxon>
        <taxon>Pseudomonadati</taxon>
        <taxon>Campylobacterota</taxon>
        <taxon>Epsilonproteobacteria</taxon>
        <taxon>Campylobacterales</taxon>
        <taxon>Helicobacteraceae</taxon>
        <taxon>Helicobacter</taxon>
    </lineage>
</organism>
<protein>
    <submittedName>
        <fullName evidence="7">Type IV secretion system protein</fullName>
    </submittedName>
</protein>
<feature type="transmembrane region" description="Helical" evidence="5">
    <location>
        <begin position="160"/>
        <end position="187"/>
    </location>
</feature>
<feature type="transmembrane region" description="Helical" evidence="5">
    <location>
        <begin position="194"/>
        <end position="211"/>
    </location>
</feature>
<comment type="subcellular location">
    <subcellularLocation>
        <location evidence="1">Membrane</location>
        <topology evidence="1">Multi-pass membrane protein</topology>
    </subcellularLocation>
</comment>
<dbReference type="RefSeq" id="WP_305516928.1">
    <property type="nucleotide sequence ID" value="NZ_JAUPEV010000005.1"/>
</dbReference>
<feature type="transmembrane region" description="Helical" evidence="5">
    <location>
        <begin position="217"/>
        <end position="242"/>
    </location>
</feature>
<dbReference type="GO" id="GO:0030255">
    <property type="term" value="P:protein secretion by the type IV secretion system"/>
    <property type="evidence" value="ECO:0007669"/>
    <property type="project" value="InterPro"/>
</dbReference>
<dbReference type="GO" id="GO:0016020">
    <property type="term" value="C:membrane"/>
    <property type="evidence" value="ECO:0007669"/>
    <property type="project" value="UniProtKB-SubCell"/>
</dbReference>
<evidence type="ECO:0000313" key="9">
    <source>
        <dbReference type="Proteomes" id="UP001240777"/>
    </source>
</evidence>
<dbReference type="InterPro" id="IPR007688">
    <property type="entry name" value="Conjugal_tfr_TrbL/VirB6"/>
</dbReference>
<keyword evidence="2 5" id="KW-0812">Transmembrane</keyword>
<keyword evidence="3 5" id="KW-1133">Transmembrane helix</keyword>
<dbReference type="Pfam" id="PF04610">
    <property type="entry name" value="TrbL"/>
    <property type="match status" value="1"/>
</dbReference>
<feature type="transmembrane region" description="Helical" evidence="5">
    <location>
        <begin position="66"/>
        <end position="85"/>
    </location>
</feature>
<evidence type="ECO:0000256" key="4">
    <source>
        <dbReference type="ARBA" id="ARBA00023136"/>
    </source>
</evidence>
<evidence type="ECO:0000256" key="2">
    <source>
        <dbReference type="ARBA" id="ARBA00022692"/>
    </source>
</evidence>
<gene>
    <name evidence="6" type="ORF">Q5I04_04065</name>
    <name evidence="7" type="ORF">Q5I06_03200</name>
</gene>
<accession>A0AA90TBH4</accession>
<evidence type="ECO:0000313" key="7">
    <source>
        <dbReference type="EMBL" id="MDP2538791.1"/>
    </source>
</evidence>